<comment type="caution">
    <text evidence="1">The sequence shown here is derived from an EMBL/GenBank/DDBJ whole genome shotgun (WGS) entry which is preliminary data.</text>
</comment>
<dbReference type="GO" id="GO:0097191">
    <property type="term" value="P:extrinsic apoptotic signaling pathway"/>
    <property type="evidence" value="ECO:0007669"/>
    <property type="project" value="TreeGrafter"/>
</dbReference>
<dbReference type="PANTHER" id="PTHR14365:SF1">
    <property type="entry name" value="APOPTOSIS REGULATORY PROTEIN SIVA"/>
    <property type="match status" value="1"/>
</dbReference>
<evidence type="ECO:0008006" key="3">
    <source>
        <dbReference type="Google" id="ProtNLM"/>
    </source>
</evidence>
<evidence type="ECO:0000313" key="1">
    <source>
        <dbReference type="EMBL" id="GCC30382.1"/>
    </source>
</evidence>
<keyword evidence="2" id="KW-1185">Reference proteome</keyword>
<dbReference type="InterPro" id="IPR022773">
    <property type="entry name" value="Siva"/>
</dbReference>
<sequence length="179" mass="19751">MRGCSGSSISGRCTRLRTTSAVASFGVFFSSESHKKTKCLLFNGAQAFMGCMWAGSSEENCTLVPMTKPVEDNCFKKTDVCNGCERRELLHGQTFLGHNGQLIKGSRSSYKSSVKPATMNCFICLKPSSFKEPCSQCDHLICQHCSKVCDHCARICCSLCSFNDYNEACDRVFCYGCFP</sequence>
<evidence type="ECO:0000313" key="2">
    <source>
        <dbReference type="Proteomes" id="UP000287033"/>
    </source>
</evidence>
<dbReference type="STRING" id="137246.A0A401SJ11"/>
<dbReference type="OrthoDB" id="60860at2759"/>
<accession>A0A401SJ11</accession>
<gene>
    <name evidence="1" type="ORF">chiPu_0008831</name>
</gene>
<dbReference type="Proteomes" id="UP000287033">
    <property type="component" value="Unassembled WGS sequence"/>
</dbReference>
<name>A0A401SJ11_CHIPU</name>
<organism evidence="1 2">
    <name type="scientific">Chiloscyllium punctatum</name>
    <name type="common">Brownbanded bambooshark</name>
    <name type="synonym">Hemiscyllium punctatum</name>
    <dbReference type="NCBI Taxonomy" id="137246"/>
    <lineage>
        <taxon>Eukaryota</taxon>
        <taxon>Metazoa</taxon>
        <taxon>Chordata</taxon>
        <taxon>Craniata</taxon>
        <taxon>Vertebrata</taxon>
        <taxon>Chondrichthyes</taxon>
        <taxon>Elasmobranchii</taxon>
        <taxon>Galeomorphii</taxon>
        <taxon>Galeoidea</taxon>
        <taxon>Orectolobiformes</taxon>
        <taxon>Hemiscylliidae</taxon>
        <taxon>Chiloscyllium</taxon>
    </lineage>
</organism>
<dbReference type="PANTHER" id="PTHR14365">
    <property type="entry name" value="APOPTOSIS REGULATORY PROTEIN SIVA"/>
    <property type="match status" value="1"/>
</dbReference>
<dbReference type="Pfam" id="PF05458">
    <property type="entry name" value="Siva"/>
    <property type="match status" value="1"/>
</dbReference>
<reference evidence="1 2" key="1">
    <citation type="journal article" date="2018" name="Nat. Ecol. Evol.">
        <title>Shark genomes provide insights into elasmobranch evolution and the origin of vertebrates.</title>
        <authorList>
            <person name="Hara Y"/>
            <person name="Yamaguchi K"/>
            <person name="Onimaru K"/>
            <person name="Kadota M"/>
            <person name="Koyanagi M"/>
            <person name="Keeley SD"/>
            <person name="Tatsumi K"/>
            <person name="Tanaka K"/>
            <person name="Motone F"/>
            <person name="Kageyama Y"/>
            <person name="Nozu R"/>
            <person name="Adachi N"/>
            <person name="Nishimura O"/>
            <person name="Nakagawa R"/>
            <person name="Tanegashima C"/>
            <person name="Kiyatake I"/>
            <person name="Matsumoto R"/>
            <person name="Murakumo K"/>
            <person name="Nishida K"/>
            <person name="Terakita A"/>
            <person name="Kuratani S"/>
            <person name="Sato K"/>
            <person name="Hyodo S Kuraku.S."/>
        </authorList>
    </citation>
    <scope>NUCLEOTIDE SEQUENCE [LARGE SCALE GENOMIC DNA]</scope>
</reference>
<protein>
    <recommendedName>
        <fullName evidence="3">Apoptosis regulatory protein Siva</fullName>
    </recommendedName>
</protein>
<dbReference type="GO" id="GO:0005175">
    <property type="term" value="F:CD27 receptor binding"/>
    <property type="evidence" value="ECO:0007669"/>
    <property type="project" value="TreeGrafter"/>
</dbReference>
<dbReference type="AlphaFoldDB" id="A0A401SJ11"/>
<dbReference type="OMA" id="NCFICLK"/>
<dbReference type="EMBL" id="BEZZ01000300">
    <property type="protein sequence ID" value="GCC30382.1"/>
    <property type="molecule type" value="Genomic_DNA"/>
</dbReference>
<proteinExistence type="predicted"/>